<dbReference type="InterPro" id="IPR011009">
    <property type="entry name" value="Kinase-like_dom_sf"/>
</dbReference>
<dbReference type="GO" id="GO:0005524">
    <property type="term" value="F:ATP binding"/>
    <property type="evidence" value="ECO:0007669"/>
    <property type="project" value="InterPro"/>
</dbReference>
<evidence type="ECO:0000313" key="2">
    <source>
        <dbReference type="EMBL" id="JAQ12635.1"/>
    </source>
</evidence>
<dbReference type="AlphaFoldDB" id="A0A146M096"/>
<feature type="domain" description="Protein kinase" evidence="1">
    <location>
        <begin position="1"/>
        <end position="144"/>
    </location>
</feature>
<organism evidence="2">
    <name type="scientific">Lygus hesperus</name>
    <name type="common">Western plant bug</name>
    <dbReference type="NCBI Taxonomy" id="30085"/>
    <lineage>
        <taxon>Eukaryota</taxon>
        <taxon>Metazoa</taxon>
        <taxon>Ecdysozoa</taxon>
        <taxon>Arthropoda</taxon>
        <taxon>Hexapoda</taxon>
        <taxon>Insecta</taxon>
        <taxon>Pterygota</taxon>
        <taxon>Neoptera</taxon>
        <taxon>Paraneoptera</taxon>
        <taxon>Hemiptera</taxon>
        <taxon>Heteroptera</taxon>
        <taxon>Panheteroptera</taxon>
        <taxon>Cimicomorpha</taxon>
        <taxon>Miridae</taxon>
        <taxon>Mirini</taxon>
        <taxon>Lygus</taxon>
    </lineage>
</organism>
<proteinExistence type="predicted"/>
<evidence type="ECO:0000259" key="1">
    <source>
        <dbReference type="PROSITE" id="PS50011"/>
    </source>
</evidence>
<dbReference type="PANTHER" id="PTHR24359:SF1">
    <property type="entry name" value="INHIBITOR OF NUCLEAR FACTOR KAPPA-B KINASE EPSILON SUBUNIT HOMOLOG 1-RELATED"/>
    <property type="match status" value="1"/>
</dbReference>
<dbReference type="SUPFAM" id="SSF56112">
    <property type="entry name" value="Protein kinase-like (PK-like)"/>
    <property type="match status" value="1"/>
</dbReference>
<dbReference type="InterPro" id="IPR000719">
    <property type="entry name" value="Prot_kinase_dom"/>
</dbReference>
<protein>
    <submittedName>
        <fullName evidence="2">Serine/threonine-protein kinase SBK1</fullName>
    </submittedName>
</protein>
<sequence>MEDGLTVRERELRRVLRRRHTTPCNPPTDTTQRVELCRLFYRAILSDFGACRAPRRNHAWTPQTTNTLEYCAPELLYTNLHALETNVDTQLEFTSDVWALGVTLFAMAFGHLPWQGLCTANVTTMLHVLTSTPLTFPVYHASSR</sequence>
<dbReference type="EMBL" id="GDHC01005994">
    <property type="protein sequence ID" value="JAQ12635.1"/>
    <property type="molecule type" value="Transcribed_RNA"/>
</dbReference>
<gene>
    <name evidence="2" type="primary">sbk1_1</name>
    <name evidence="2" type="ORF">g.29667</name>
</gene>
<accession>A0A146M096</accession>
<name>A0A146M096_LYGHE</name>
<dbReference type="Gene3D" id="1.10.510.10">
    <property type="entry name" value="Transferase(Phosphotransferase) domain 1"/>
    <property type="match status" value="1"/>
</dbReference>
<dbReference type="Pfam" id="PF00069">
    <property type="entry name" value="Pkinase"/>
    <property type="match status" value="1"/>
</dbReference>
<dbReference type="PANTHER" id="PTHR24359">
    <property type="entry name" value="SERINE/THREONINE-PROTEIN KINASE SBK1"/>
    <property type="match status" value="1"/>
</dbReference>
<keyword evidence="2" id="KW-0808">Transferase</keyword>
<dbReference type="PROSITE" id="PS50011">
    <property type="entry name" value="PROTEIN_KINASE_DOM"/>
    <property type="match status" value="1"/>
</dbReference>
<reference evidence="2" key="1">
    <citation type="journal article" date="2016" name="Gigascience">
        <title>De novo construction of an expanded transcriptome assembly for the western tarnished plant bug, Lygus hesperus.</title>
        <authorList>
            <person name="Tassone E.E."/>
            <person name="Geib S.M."/>
            <person name="Hall B."/>
            <person name="Fabrick J.A."/>
            <person name="Brent C.S."/>
            <person name="Hull J.J."/>
        </authorList>
    </citation>
    <scope>NUCLEOTIDE SEQUENCE</scope>
</reference>
<keyword evidence="2" id="KW-0418">Kinase</keyword>
<dbReference type="GO" id="GO:0004674">
    <property type="term" value="F:protein serine/threonine kinase activity"/>
    <property type="evidence" value="ECO:0007669"/>
    <property type="project" value="TreeGrafter"/>
</dbReference>